<sequence length="559" mass="64842">MRFFKKLFLSFWLFSILFTLNSQEYNLNSPIDLPLNLSGTFGEFRSSHFHYGLDVTTNKKSGYNVYSIDSGSIVRINVSTSGYGKVLYINHPNGLTSIYAHLKEFSPKIQKYIKTQQYLNKSYSVQKFFNNGEMKVNKGDIIGYTGNTGGSSGPHLHFEIRDTKSQNPINPLSFNYKYDDSNRPIIKSLYVFDEDDIFKKGNPKKYEIKKINDSLYIADKIIYSNKIGIGIEVYDRQSKNNYNRNGVYEVKMFLDSVLNFSYKMDKINIDESVFRKIFYDYSLLKTKKKRIQKVYYPPNSKLNFLNHNVNTGIFESSDKDEKDVLLEVSDWNNNKSYLNFKIEGNTSNLLEKSIDGIEIETSQKYMIKKNNVEIVFNKNSFFNNVALNIKSQNDTLKIDEDLYPLRRSYNIKIFKQVEDSIIKRQSFIGLINKNGKLSYLKTSNKDNFFSVNSSNLGSFTLSRDSINPEIKALNFSLNKDISNQKTIRLRIYDKTSGIKSYNVFINNKWALFEHEPKSNLIFHNIDDGIIENGENNITIKVIDGVGNKTEFKSKVYWSN</sequence>
<gene>
    <name evidence="2" type="ORF">METZ01_LOCUS24031</name>
</gene>
<protein>
    <recommendedName>
        <fullName evidence="1">M23ase beta-sheet core domain-containing protein</fullName>
    </recommendedName>
</protein>
<dbReference type="PANTHER" id="PTHR21666">
    <property type="entry name" value="PEPTIDASE-RELATED"/>
    <property type="match status" value="1"/>
</dbReference>
<dbReference type="PANTHER" id="PTHR21666:SF270">
    <property type="entry name" value="MUREIN HYDROLASE ACTIVATOR ENVC"/>
    <property type="match status" value="1"/>
</dbReference>
<proteinExistence type="predicted"/>
<feature type="domain" description="M23ase beta-sheet core" evidence="1">
    <location>
        <begin position="49"/>
        <end position="123"/>
    </location>
</feature>
<dbReference type="AlphaFoldDB" id="A0A381PYY2"/>
<evidence type="ECO:0000313" key="2">
    <source>
        <dbReference type="EMBL" id="SUZ71177.1"/>
    </source>
</evidence>
<feature type="domain" description="M23ase beta-sheet core" evidence="1">
    <location>
        <begin position="134"/>
        <end position="171"/>
    </location>
</feature>
<dbReference type="Pfam" id="PF01551">
    <property type="entry name" value="Peptidase_M23"/>
    <property type="match status" value="2"/>
</dbReference>
<organism evidence="2">
    <name type="scientific">marine metagenome</name>
    <dbReference type="NCBI Taxonomy" id="408172"/>
    <lineage>
        <taxon>unclassified sequences</taxon>
        <taxon>metagenomes</taxon>
        <taxon>ecological metagenomes</taxon>
    </lineage>
</organism>
<dbReference type="InterPro" id="IPR050570">
    <property type="entry name" value="Cell_wall_metabolism_enzyme"/>
</dbReference>
<name>A0A381PYY2_9ZZZZ</name>
<dbReference type="InterPro" id="IPR016047">
    <property type="entry name" value="M23ase_b-sheet_dom"/>
</dbReference>
<dbReference type="InterPro" id="IPR011055">
    <property type="entry name" value="Dup_hybrid_motif"/>
</dbReference>
<accession>A0A381PYY2</accession>
<dbReference type="EMBL" id="UINC01001114">
    <property type="protein sequence ID" value="SUZ71177.1"/>
    <property type="molecule type" value="Genomic_DNA"/>
</dbReference>
<dbReference type="Gene3D" id="2.70.70.10">
    <property type="entry name" value="Glucose Permease (Domain IIA)"/>
    <property type="match status" value="1"/>
</dbReference>
<dbReference type="CDD" id="cd12797">
    <property type="entry name" value="M23_peptidase"/>
    <property type="match status" value="1"/>
</dbReference>
<reference evidence="2" key="1">
    <citation type="submission" date="2018-05" db="EMBL/GenBank/DDBJ databases">
        <authorList>
            <person name="Lanie J.A."/>
            <person name="Ng W.-L."/>
            <person name="Kazmierczak K.M."/>
            <person name="Andrzejewski T.M."/>
            <person name="Davidsen T.M."/>
            <person name="Wayne K.J."/>
            <person name="Tettelin H."/>
            <person name="Glass J.I."/>
            <person name="Rusch D."/>
            <person name="Podicherti R."/>
            <person name="Tsui H.-C.T."/>
            <person name="Winkler M.E."/>
        </authorList>
    </citation>
    <scope>NUCLEOTIDE SEQUENCE</scope>
</reference>
<dbReference type="SUPFAM" id="SSF51261">
    <property type="entry name" value="Duplicated hybrid motif"/>
    <property type="match status" value="1"/>
</dbReference>
<dbReference type="GO" id="GO:0004222">
    <property type="term" value="F:metalloendopeptidase activity"/>
    <property type="evidence" value="ECO:0007669"/>
    <property type="project" value="TreeGrafter"/>
</dbReference>
<evidence type="ECO:0000259" key="1">
    <source>
        <dbReference type="Pfam" id="PF01551"/>
    </source>
</evidence>